<keyword evidence="1" id="KW-0732">Signal</keyword>
<keyword evidence="3" id="KW-1185">Reference proteome</keyword>
<sequence length="357" mass="41287">MFKYSIIFFLLTCSSVMLFAQEDGVTSSQNWNEMIQVNSNLKETNTIRIFDNPKKVYQLELKDNKPYNGYEISDEKLLGELNYVNFYQNGALVAKYAIDYLRADGTSIPVEYTLKTTYQDNNVISGPVYRELPQNLVLIEQYQEGKQVGFFLDLFAMHYFNRLSFQLKGDMLSITNLQTENEVRVYKKNEILEAEYYVRKKLIAKSKRSVEKKDQIVPYASKVYYVEGQALKEFICVIHTSADLEEVEDDFLPLLFTQFSFEFNGDLVDVLKICNLFFSDAENLKKTDLGRIFDSYIVPYKRENYLAMVNYDAKGQPYEGQVISSLTSGGYEVLTYENGALKDKSVISNLTVLKTEE</sequence>
<reference evidence="2 3" key="1">
    <citation type="submission" date="2017-04" db="EMBL/GenBank/DDBJ databases">
        <authorList>
            <person name="Afonso C.L."/>
            <person name="Miller P.J."/>
            <person name="Scott M.A."/>
            <person name="Spackman E."/>
            <person name="Goraichik I."/>
            <person name="Dimitrov K.M."/>
            <person name="Suarez D.L."/>
            <person name="Swayne D.E."/>
        </authorList>
    </citation>
    <scope>NUCLEOTIDE SEQUENCE [LARGE SCALE GENOMIC DNA]</scope>
    <source>
        <strain evidence="2 3">DSM 22418</strain>
    </source>
</reference>
<accession>A0A1X7JTF0</accession>
<organism evidence="2 3">
    <name type="scientific">Sphingobacterium psychroaquaticum</name>
    <dbReference type="NCBI Taxonomy" id="561061"/>
    <lineage>
        <taxon>Bacteria</taxon>
        <taxon>Pseudomonadati</taxon>
        <taxon>Bacteroidota</taxon>
        <taxon>Sphingobacteriia</taxon>
        <taxon>Sphingobacteriales</taxon>
        <taxon>Sphingobacteriaceae</taxon>
        <taxon>Sphingobacterium</taxon>
    </lineage>
</organism>
<proteinExistence type="predicted"/>
<evidence type="ECO:0008006" key="4">
    <source>
        <dbReference type="Google" id="ProtNLM"/>
    </source>
</evidence>
<dbReference type="EMBL" id="FXAU01000003">
    <property type="protein sequence ID" value="SMG31359.1"/>
    <property type="molecule type" value="Genomic_DNA"/>
</dbReference>
<evidence type="ECO:0000313" key="3">
    <source>
        <dbReference type="Proteomes" id="UP000192980"/>
    </source>
</evidence>
<dbReference type="STRING" id="561061.SAMN05660862_2166"/>
<feature type="signal peptide" evidence="1">
    <location>
        <begin position="1"/>
        <end position="20"/>
    </location>
</feature>
<feature type="chain" id="PRO_5012349511" description="MORN repeat variant" evidence="1">
    <location>
        <begin position="21"/>
        <end position="357"/>
    </location>
</feature>
<evidence type="ECO:0000256" key="1">
    <source>
        <dbReference type="SAM" id="SignalP"/>
    </source>
</evidence>
<dbReference type="AlphaFoldDB" id="A0A1X7JTF0"/>
<name>A0A1X7JTF0_9SPHI</name>
<dbReference type="Proteomes" id="UP000192980">
    <property type="component" value="Unassembled WGS sequence"/>
</dbReference>
<protein>
    <recommendedName>
        <fullName evidence="4">MORN repeat variant</fullName>
    </recommendedName>
</protein>
<evidence type="ECO:0000313" key="2">
    <source>
        <dbReference type="EMBL" id="SMG31359.1"/>
    </source>
</evidence>
<gene>
    <name evidence="2" type="ORF">SAMN05660862_2166</name>
</gene>